<proteinExistence type="predicted"/>
<evidence type="ECO:0000259" key="1">
    <source>
        <dbReference type="Pfam" id="PF12867"/>
    </source>
</evidence>
<sequence>MSDQKWVETYKCSLQSYSLEQLRHISEQGVWSLGQMYNHLILASLDYLDQVEMCAAAGEEQKLGKTEAGEHLYQLGGFPPIKIKLPDGPANSPSNTESIEDLMRGLDQVWQKIKEWEGKLDTINPNYKVKHAGFGWLNAQEWFALVDMHLRHHLCQKCELEEGYKH</sequence>
<evidence type="ECO:0000313" key="3">
    <source>
        <dbReference type="Proteomes" id="UP001652445"/>
    </source>
</evidence>
<dbReference type="Pfam" id="PF12867">
    <property type="entry name" value="DinB_2"/>
    <property type="match status" value="1"/>
</dbReference>
<evidence type="ECO:0000313" key="2">
    <source>
        <dbReference type="EMBL" id="MCU6795656.1"/>
    </source>
</evidence>
<name>A0ABT2UNQ7_9BACL</name>
<dbReference type="Gene3D" id="1.20.120.450">
    <property type="entry name" value="dinb family like domain"/>
    <property type="match status" value="1"/>
</dbReference>
<gene>
    <name evidence="2" type="ORF">OB236_26430</name>
</gene>
<dbReference type="InterPro" id="IPR024775">
    <property type="entry name" value="DinB-like"/>
</dbReference>
<protein>
    <submittedName>
        <fullName evidence="2">DinB family protein</fullName>
    </submittedName>
</protein>
<keyword evidence="3" id="KW-1185">Reference proteome</keyword>
<feature type="domain" description="DinB-like" evidence="1">
    <location>
        <begin position="14"/>
        <end position="154"/>
    </location>
</feature>
<comment type="caution">
    <text evidence="2">The sequence shown here is derived from an EMBL/GenBank/DDBJ whole genome shotgun (WGS) entry which is preliminary data.</text>
</comment>
<accession>A0ABT2UNQ7</accession>
<dbReference type="Proteomes" id="UP001652445">
    <property type="component" value="Unassembled WGS sequence"/>
</dbReference>
<dbReference type="EMBL" id="JAOQIO010000094">
    <property type="protein sequence ID" value="MCU6795656.1"/>
    <property type="molecule type" value="Genomic_DNA"/>
</dbReference>
<organism evidence="2 3">
    <name type="scientific">Paenibacillus baimaensis</name>
    <dbReference type="NCBI Taxonomy" id="2982185"/>
    <lineage>
        <taxon>Bacteria</taxon>
        <taxon>Bacillati</taxon>
        <taxon>Bacillota</taxon>
        <taxon>Bacilli</taxon>
        <taxon>Bacillales</taxon>
        <taxon>Paenibacillaceae</taxon>
        <taxon>Paenibacillus</taxon>
    </lineage>
</organism>
<dbReference type="InterPro" id="IPR034660">
    <property type="entry name" value="DinB/YfiT-like"/>
</dbReference>
<reference evidence="2 3" key="1">
    <citation type="submission" date="2022-09" db="EMBL/GenBank/DDBJ databases">
        <authorList>
            <person name="Han X.L."/>
            <person name="Wang Q."/>
            <person name="Lu T."/>
        </authorList>
    </citation>
    <scope>NUCLEOTIDE SEQUENCE [LARGE SCALE GENOMIC DNA]</scope>
    <source>
        <strain evidence="2 3">WQ 127069</strain>
    </source>
</reference>
<dbReference type="RefSeq" id="WP_262686601.1">
    <property type="nucleotide sequence ID" value="NZ_JAOQIO010000094.1"/>
</dbReference>
<dbReference type="SUPFAM" id="SSF109854">
    <property type="entry name" value="DinB/YfiT-like putative metalloenzymes"/>
    <property type="match status" value="1"/>
</dbReference>